<dbReference type="Pfam" id="PF12704">
    <property type="entry name" value="MacB_PCD"/>
    <property type="match status" value="1"/>
</dbReference>
<dbReference type="RefSeq" id="WP_346758791.1">
    <property type="nucleotide sequence ID" value="NZ_JAUJEB010000003.1"/>
</dbReference>
<feature type="transmembrane region" description="Helical" evidence="6">
    <location>
        <begin position="449"/>
        <end position="471"/>
    </location>
</feature>
<dbReference type="Proteomes" id="UP001172083">
    <property type="component" value="Unassembled WGS sequence"/>
</dbReference>
<feature type="transmembrane region" description="Helical" evidence="6">
    <location>
        <begin position="93"/>
        <end position="114"/>
    </location>
</feature>
<dbReference type="InterPro" id="IPR050250">
    <property type="entry name" value="Macrolide_Exporter_MacB"/>
</dbReference>
<reference evidence="9" key="1">
    <citation type="submission" date="2023-06" db="EMBL/GenBank/DDBJ databases">
        <title>Genomic of Agaribacillus aureum.</title>
        <authorList>
            <person name="Wang G."/>
        </authorList>
    </citation>
    <scope>NUCLEOTIDE SEQUENCE</scope>
    <source>
        <strain evidence="9">BMA12</strain>
    </source>
</reference>
<feature type="domain" description="ABC3 transporter permease C-terminal" evidence="7">
    <location>
        <begin position="741"/>
        <end position="853"/>
    </location>
</feature>
<name>A0ABT8L8X3_9BACT</name>
<evidence type="ECO:0000256" key="4">
    <source>
        <dbReference type="ARBA" id="ARBA00022989"/>
    </source>
</evidence>
<gene>
    <name evidence="9" type="ORF">QQ020_15385</name>
</gene>
<evidence type="ECO:0000313" key="9">
    <source>
        <dbReference type="EMBL" id="MDN5213452.1"/>
    </source>
</evidence>
<proteinExistence type="predicted"/>
<comment type="subcellular location">
    <subcellularLocation>
        <location evidence="1">Cell membrane</location>
        <topology evidence="1">Multi-pass membrane protein</topology>
    </subcellularLocation>
</comment>
<keyword evidence="4 6" id="KW-1133">Transmembrane helix</keyword>
<feature type="transmembrane region" description="Helical" evidence="6">
    <location>
        <begin position="492"/>
        <end position="516"/>
    </location>
</feature>
<evidence type="ECO:0000256" key="1">
    <source>
        <dbReference type="ARBA" id="ARBA00004651"/>
    </source>
</evidence>
<sequence length="860" mass="97990">MKANPPKTALKFLRWFCREDYLEEIEGDLIELYEDYYQWSPRKASWKFTWSVIRYFRPTFIKPFNRYPSNNIAMFRHNFLLSFRSFKRYRNAFFINLIGLSSALACVLLIYLWVNDELHVDKFHEKDHRLFQVMEHLQYDEVIRTTKETSGPMAEAIMEEMPEVAYAAAVAPPHWPGFDGFILSVGEKNVEATGQYVGKDYFNIFSYDLIHGSADQVLTHKNAIVISEALAIKLFNTTEGIMGKEIVFQHEQPFLVSGVFKSVPINSSTQFDFVMSFELYKDIKFWVDDWGSLGPHVYVVLKAGTDVSLFNEKFAGLIKRRFPESIRSPFLKRYSDNYLFSAYENGVLVGGRIEYVRLFSIVAGFILLIACVNFMSLSTAQASRRSKEIGIKKVVGSRRKDLILQYLSESVLMAFFSMIMAFMLVALFLPQFSEIVEKQLSLTYDHALLFSALVITLFTGLAAGSYPAFYLSGLKPVSTLKGKLNAGSNAGWIRKGLVVFQFTISVILMVSVWVVYRQITFVQEQNIGYNKDNIIFFDVEGNIMDNMETFLTEVRRLPGVVNASGTGHRMIGHNWSVSGIQWEGRAPDDMTRFEVAAVNYDLIETLGIEIKEGRSFSKEFSAESAKIIFNEASIKAMQLQEPIGRIVNFMGEKEIIGIVKDFHFESLHEKVKPFCFILAPGSENKIMVKIEAGREKEALDGLRDFYESYNAGFAFDYQFLDESYQAFYAAEQRVATLSKYFAGIAILISCLGLFGLATFTAERRLKEISIRKILGAGESGIVRLLSRDFTGMVLVAIAIATPLSYFIATTWLENFAYRIDLKWWYFIGVASLTLLIAWLTVGLQTLKAARISPTECLKNE</sequence>
<feature type="transmembrane region" description="Helical" evidence="6">
    <location>
        <begin position="358"/>
        <end position="382"/>
    </location>
</feature>
<dbReference type="Pfam" id="PF02687">
    <property type="entry name" value="FtsX"/>
    <property type="match status" value="2"/>
</dbReference>
<accession>A0ABT8L8X3</accession>
<protein>
    <submittedName>
        <fullName evidence="9">ABC transporter permease</fullName>
    </submittedName>
</protein>
<dbReference type="InterPro" id="IPR047699">
    <property type="entry name" value="Permease_put_prefix"/>
</dbReference>
<dbReference type="InterPro" id="IPR025857">
    <property type="entry name" value="MacB_PCD"/>
</dbReference>
<comment type="caution">
    <text evidence="9">The sequence shown here is derived from an EMBL/GenBank/DDBJ whole genome shotgun (WGS) entry which is preliminary data.</text>
</comment>
<feature type="domain" description="MacB-like periplasmic core" evidence="8">
    <location>
        <begin position="94"/>
        <end position="313"/>
    </location>
</feature>
<feature type="domain" description="ABC3 transporter permease C-terminal" evidence="7">
    <location>
        <begin position="361"/>
        <end position="465"/>
    </location>
</feature>
<keyword evidence="10" id="KW-1185">Reference proteome</keyword>
<feature type="transmembrane region" description="Helical" evidence="6">
    <location>
        <begin position="403"/>
        <end position="429"/>
    </location>
</feature>
<evidence type="ECO:0000259" key="7">
    <source>
        <dbReference type="Pfam" id="PF02687"/>
    </source>
</evidence>
<keyword evidence="3 6" id="KW-0812">Transmembrane</keyword>
<keyword evidence="2" id="KW-1003">Cell membrane</keyword>
<feature type="transmembrane region" description="Helical" evidence="6">
    <location>
        <begin position="789"/>
        <end position="811"/>
    </location>
</feature>
<keyword evidence="5 6" id="KW-0472">Membrane</keyword>
<evidence type="ECO:0000256" key="5">
    <source>
        <dbReference type="ARBA" id="ARBA00023136"/>
    </source>
</evidence>
<evidence type="ECO:0000259" key="8">
    <source>
        <dbReference type="Pfam" id="PF12704"/>
    </source>
</evidence>
<feature type="transmembrane region" description="Helical" evidence="6">
    <location>
        <begin position="823"/>
        <end position="843"/>
    </location>
</feature>
<dbReference type="NCBIfam" id="NF038404">
    <property type="entry name" value="perm_prefix_2"/>
    <property type="match status" value="1"/>
</dbReference>
<dbReference type="InterPro" id="IPR003838">
    <property type="entry name" value="ABC3_permease_C"/>
</dbReference>
<evidence type="ECO:0000256" key="3">
    <source>
        <dbReference type="ARBA" id="ARBA00022692"/>
    </source>
</evidence>
<dbReference type="PANTHER" id="PTHR30572:SF18">
    <property type="entry name" value="ABC-TYPE MACROLIDE FAMILY EXPORT SYSTEM PERMEASE COMPONENT 2"/>
    <property type="match status" value="1"/>
</dbReference>
<feature type="transmembrane region" description="Helical" evidence="6">
    <location>
        <begin position="740"/>
        <end position="761"/>
    </location>
</feature>
<evidence type="ECO:0000256" key="2">
    <source>
        <dbReference type="ARBA" id="ARBA00022475"/>
    </source>
</evidence>
<evidence type="ECO:0000256" key="6">
    <source>
        <dbReference type="SAM" id="Phobius"/>
    </source>
</evidence>
<organism evidence="9 10">
    <name type="scientific">Agaribacillus aureus</name>
    <dbReference type="NCBI Taxonomy" id="3051825"/>
    <lineage>
        <taxon>Bacteria</taxon>
        <taxon>Pseudomonadati</taxon>
        <taxon>Bacteroidota</taxon>
        <taxon>Cytophagia</taxon>
        <taxon>Cytophagales</taxon>
        <taxon>Splendidivirgaceae</taxon>
        <taxon>Agaribacillus</taxon>
    </lineage>
</organism>
<dbReference type="EMBL" id="JAUJEB010000003">
    <property type="protein sequence ID" value="MDN5213452.1"/>
    <property type="molecule type" value="Genomic_DNA"/>
</dbReference>
<dbReference type="PANTHER" id="PTHR30572">
    <property type="entry name" value="MEMBRANE COMPONENT OF TRANSPORTER-RELATED"/>
    <property type="match status" value="1"/>
</dbReference>
<evidence type="ECO:0000313" key="10">
    <source>
        <dbReference type="Proteomes" id="UP001172083"/>
    </source>
</evidence>